<keyword evidence="2 3" id="KW-0238">DNA-binding</keyword>
<dbReference type="InterPro" id="IPR050624">
    <property type="entry name" value="HTH-type_Tx_Regulator"/>
</dbReference>
<sequence>MHEKKERIIEISMKLFADKGFHATSIQEIVQKADVSKGAFYLYFESKDDLLIAIFDYYATIVFEKLAKVRETTTDPYAQLEKQVAELLTLFRDHKEYLLVHFRDNIHIGDKLDALIYQIHKQGFDWVSEQVCAIYGDKVNHYIVDIAINFDGLMNSYFKWIALHNFTFNPELVAKTIIRRLDALVEDILTDENSPLFTAEDVPRLTDNRKTDEISQLSEQLSAKMDEIPLNNKEKQQLIDAITVIKEEAAKEAPKTIILKTMVEHIRQYEQLSQLSEQLSKKIL</sequence>
<accession>A0ABV8WSS0</accession>
<dbReference type="Proteomes" id="UP001595882">
    <property type="component" value="Unassembled WGS sequence"/>
</dbReference>
<reference evidence="6" key="1">
    <citation type="journal article" date="2019" name="Int. J. Syst. Evol. Microbiol.">
        <title>The Global Catalogue of Microorganisms (GCM) 10K type strain sequencing project: providing services to taxonomists for standard genome sequencing and annotation.</title>
        <authorList>
            <consortium name="The Broad Institute Genomics Platform"/>
            <consortium name="The Broad Institute Genome Sequencing Center for Infectious Disease"/>
            <person name="Wu L."/>
            <person name="Ma J."/>
        </authorList>
    </citation>
    <scope>NUCLEOTIDE SEQUENCE [LARGE SCALE GENOMIC DNA]</scope>
    <source>
        <strain evidence="6">CCUG 37865</strain>
    </source>
</reference>
<keyword evidence="6" id="KW-1185">Reference proteome</keyword>
<dbReference type="Gene3D" id="1.10.10.60">
    <property type="entry name" value="Homeodomain-like"/>
    <property type="match status" value="1"/>
</dbReference>
<evidence type="ECO:0000259" key="4">
    <source>
        <dbReference type="PROSITE" id="PS50977"/>
    </source>
</evidence>
<gene>
    <name evidence="5" type="ORF">ACFOY7_07360</name>
</gene>
<dbReference type="PROSITE" id="PS01081">
    <property type="entry name" value="HTH_TETR_1"/>
    <property type="match status" value="1"/>
</dbReference>
<dbReference type="PROSITE" id="PS50977">
    <property type="entry name" value="HTH_TETR_2"/>
    <property type="match status" value="1"/>
</dbReference>
<name>A0ABV8WSS0_9BACI</name>
<keyword evidence="1" id="KW-0678">Repressor</keyword>
<proteinExistence type="predicted"/>
<comment type="caution">
    <text evidence="5">The sequence shown here is derived from an EMBL/GenBank/DDBJ whole genome shotgun (WGS) entry which is preliminary data.</text>
</comment>
<evidence type="ECO:0000313" key="6">
    <source>
        <dbReference type="Proteomes" id="UP001595882"/>
    </source>
</evidence>
<dbReference type="PANTHER" id="PTHR43479">
    <property type="entry name" value="ACREF/ENVCD OPERON REPRESSOR-RELATED"/>
    <property type="match status" value="1"/>
</dbReference>
<protein>
    <submittedName>
        <fullName evidence="5">TetR/AcrR family transcriptional regulator</fullName>
    </submittedName>
</protein>
<dbReference type="SUPFAM" id="SSF46689">
    <property type="entry name" value="Homeodomain-like"/>
    <property type="match status" value="1"/>
</dbReference>
<evidence type="ECO:0000256" key="3">
    <source>
        <dbReference type="PROSITE-ProRule" id="PRU00335"/>
    </source>
</evidence>
<dbReference type="EMBL" id="JBHSDT010000004">
    <property type="protein sequence ID" value="MFC4402890.1"/>
    <property type="molecule type" value="Genomic_DNA"/>
</dbReference>
<evidence type="ECO:0000256" key="1">
    <source>
        <dbReference type="ARBA" id="ARBA00022491"/>
    </source>
</evidence>
<evidence type="ECO:0000256" key="2">
    <source>
        <dbReference type="ARBA" id="ARBA00023125"/>
    </source>
</evidence>
<dbReference type="InterPro" id="IPR001647">
    <property type="entry name" value="HTH_TetR"/>
</dbReference>
<dbReference type="RefSeq" id="WP_390250907.1">
    <property type="nucleotide sequence ID" value="NZ_JBHSDT010000004.1"/>
</dbReference>
<dbReference type="Gene3D" id="1.10.357.10">
    <property type="entry name" value="Tetracycline Repressor, domain 2"/>
    <property type="match status" value="1"/>
</dbReference>
<feature type="domain" description="HTH tetR-type" evidence="4">
    <location>
        <begin position="2"/>
        <end position="62"/>
    </location>
</feature>
<organism evidence="5 6">
    <name type="scientific">Gracilibacillus xinjiangensis</name>
    <dbReference type="NCBI Taxonomy" id="1193282"/>
    <lineage>
        <taxon>Bacteria</taxon>
        <taxon>Bacillati</taxon>
        <taxon>Bacillota</taxon>
        <taxon>Bacilli</taxon>
        <taxon>Bacillales</taxon>
        <taxon>Bacillaceae</taxon>
        <taxon>Gracilibacillus</taxon>
    </lineage>
</organism>
<dbReference type="InterPro" id="IPR009057">
    <property type="entry name" value="Homeodomain-like_sf"/>
</dbReference>
<feature type="DNA-binding region" description="H-T-H motif" evidence="3">
    <location>
        <begin position="25"/>
        <end position="44"/>
    </location>
</feature>
<dbReference type="Pfam" id="PF00440">
    <property type="entry name" value="TetR_N"/>
    <property type="match status" value="1"/>
</dbReference>
<evidence type="ECO:0000313" key="5">
    <source>
        <dbReference type="EMBL" id="MFC4402890.1"/>
    </source>
</evidence>
<dbReference type="InterPro" id="IPR023772">
    <property type="entry name" value="DNA-bd_HTH_TetR-type_CS"/>
</dbReference>
<dbReference type="PANTHER" id="PTHR43479:SF22">
    <property type="entry name" value="TRANSCRIPTIONAL REGULATOR, TETR FAMILY"/>
    <property type="match status" value="1"/>
</dbReference>
<dbReference type="PRINTS" id="PR00455">
    <property type="entry name" value="HTHTETR"/>
</dbReference>